<protein>
    <submittedName>
        <fullName evidence="1">Uncharacterized protein</fullName>
    </submittedName>
</protein>
<gene>
    <name evidence="1" type="ORF">C7416_104437</name>
</gene>
<dbReference type="AlphaFoldDB" id="A0A2W7QUW4"/>
<keyword evidence="2" id="KW-1185">Reference proteome</keyword>
<evidence type="ECO:0000313" key="1">
    <source>
        <dbReference type="EMBL" id="PZX29432.1"/>
    </source>
</evidence>
<dbReference type="EMBL" id="QKZN01000004">
    <property type="protein sequence ID" value="PZX29432.1"/>
    <property type="molecule type" value="Genomic_DNA"/>
</dbReference>
<sequence length="92" mass="10452">MKLTLTFDDRALVVTGEHHRGYSATWTDPGEPESFEVYTITEAGVDITDIVSNAAFCEIEALALEAVEGEQEYAREQAAEWKREERMLEQRV</sequence>
<dbReference type="Proteomes" id="UP000249638">
    <property type="component" value="Unassembled WGS sequence"/>
</dbReference>
<comment type="caution">
    <text evidence="1">The sequence shown here is derived from an EMBL/GenBank/DDBJ whole genome shotgun (WGS) entry which is preliminary data.</text>
</comment>
<name>A0A2W7QUW4_9BURK</name>
<evidence type="ECO:0000313" key="2">
    <source>
        <dbReference type="Proteomes" id="UP000249638"/>
    </source>
</evidence>
<reference evidence="1" key="1">
    <citation type="submission" date="2018-06" db="EMBL/GenBank/DDBJ databases">
        <title>Genomic Encyclopedia of Type Strains, Phase IV (KMG-V): Genome sequencing to study the core and pangenomes of soil and plant-associated prokaryotes.</title>
        <authorList>
            <person name="Whitman W."/>
        </authorList>
    </citation>
    <scope>NUCLEOTIDE SEQUENCE [LARGE SCALE GENOMIC DNA]</scope>
    <source>
        <strain evidence="1">MLR2-44</strain>
    </source>
</reference>
<accession>A0A2W7QUW4</accession>
<organism evidence="1 2">
    <name type="scientific">Cupriavidus phytorum</name>
    <dbReference type="NCBI Taxonomy" id="3024399"/>
    <lineage>
        <taxon>Bacteria</taxon>
        <taxon>Pseudomonadati</taxon>
        <taxon>Pseudomonadota</taxon>
        <taxon>Betaproteobacteria</taxon>
        <taxon>Burkholderiales</taxon>
        <taxon>Burkholderiaceae</taxon>
        <taxon>Cupriavidus</taxon>
    </lineage>
</organism>
<proteinExistence type="predicted"/>